<protein>
    <submittedName>
        <fullName evidence="1">Uncharacterized protein</fullName>
    </submittedName>
</protein>
<gene>
    <name evidence="1" type="ORF">H4S07_003398</name>
</gene>
<comment type="caution">
    <text evidence="1">The sequence shown here is derived from an EMBL/GenBank/DDBJ whole genome shotgun (WGS) entry which is preliminary data.</text>
</comment>
<name>A0ACC1LHB6_9FUNG</name>
<accession>A0ACC1LHB6</accession>
<dbReference type="Proteomes" id="UP001140096">
    <property type="component" value="Unassembled WGS sequence"/>
</dbReference>
<evidence type="ECO:0000313" key="2">
    <source>
        <dbReference type="Proteomes" id="UP001140096"/>
    </source>
</evidence>
<sequence length="493" mass="52516">MIALLVSKPANGHKHASSSRSQTRTKHSSKPTPDVPKPGDIGYKPNPIINPIFDAQDITNNIEAQFDGVLIVKSEQTSCQVALVSDSYGFVAANCLLVKGKVVSSIADIQVAVHGPKLSALYAVANITIHPNYDEATLANNIAVIKYTSTSKSGIKGKLAASTSKWDQLGYLRRTLADVPKVIWNDPSYLVTGQDEQDGCSLGSPLFSANRKNFICSNSTTKVAVGGSCSLPYGLIYGVVDLNKVAPAAIYSHTVVFGSGLCSNFMKLNYYVQLGNYVSWGAKVAGYTAKIVEDSTVNDRKLPSNSTFSMKVADSSVPGVAVYGGNLFTLISDPKPTPTGVNPKPTKPSVITVTKTHTVIVTRPRPPTPPSDRSTILVVGPTPTAPTEPTKPTKATSKSHSRSRSHSDSTPSSIPNIVEVTRLPLPTDLPDDPISGSDPDDSSSSSNKPTDSESLKSTEGMSSKTKILIGVFVGLSVLGIGAFCLYYFYYRRR</sequence>
<reference evidence="1" key="1">
    <citation type="submission" date="2022-07" db="EMBL/GenBank/DDBJ databases">
        <title>Phylogenomic reconstructions and comparative analyses of Kickxellomycotina fungi.</title>
        <authorList>
            <person name="Reynolds N.K."/>
            <person name="Stajich J.E."/>
            <person name="Barry K."/>
            <person name="Grigoriev I.V."/>
            <person name="Crous P."/>
            <person name="Smith M.E."/>
        </authorList>
    </citation>
    <scope>NUCLEOTIDE SEQUENCE</scope>
    <source>
        <strain evidence="1">CBS 102833</strain>
    </source>
</reference>
<dbReference type="EMBL" id="JANBUP010001088">
    <property type="protein sequence ID" value="KAJ2808538.1"/>
    <property type="molecule type" value="Genomic_DNA"/>
</dbReference>
<keyword evidence="2" id="KW-1185">Reference proteome</keyword>
<proteinExistence type="predicted"/>
<organism evidence="1 2">
    <name type="scientific">Coemansia furcata</name>
    <dbReference type="NCBI Taxonomy" id="417177"/>
    <lineage>
        <taxon>Eukaryota</taxon>
        <taxon>Fungi</taxon>
        <taxon>Fungi incertae sedis</taxon>
        <taxon>Zoopagomycota</taxon>
        <taxon>Kickxellomycotina</taxon>
        <taxon>Kickxellomycetes</taxon>
        <taxon>Kickxellales</taxon>
        <taxon>Kickxellaceae</taxon>
        <taxon>Coemansia</taxon>
    </lineage>
</organism>
<evidence type="ECO:0000313" key="1">
    <source>
        <dbReference type="EMBL" id="KAJ2808538.1"/>
    </source>
</evidence>